<evidence type="ECO:0000313" key="1">
    <source>
        <dbReference type="EMBL" id="SMC58362.1"/>
    </source>
</evidence>
<gene>
    <name evidence="1" type="ORF">SAMN06297397_1547</name>
</gene>
<protein>
    <submittedName>
        <fullName evidence="1">Uncharacterized protein</fullName>
    </submittedName>
</protein>
<proteinExistence type="predicted"/>
<dbReference type="Proteomes" id="UP000192328">
    <property type="component" value="Unassembled WGS sequence"/>
</dbReference>
<organism evidence="1 2">
    <name type="scientific">Aristaeella lactis</name>
    <dbReference type="NCBI Taxonomy" id="3046383"/>
    <lineage>
        <taxon>Bacteria</taxon>
        <taxon>Bacillati</taxon>
        <taxon>Bacillota</taxon>
        <taxon>Clostridia</taxon>
        <taxon>Eubacteriales</taxon>
        <taxon>Aristaeellaceae</taxon>
        <taxon>Aristaeella</taxon>
    </lineage>
</organism>
<reference evidence="1" key="1">
    <citation type="submission" date="2017-04" db="EMBL/GenBank/DDBJ databases">
        <authorList>
            <person name="Varghese N."/>
            <person name="Submissions S."/>
        </authorList>
    </citation>
    <scope>NUCLEOTIDE SEQUENCE</scope>
    <source>
        <strain evidence="1">WTE2008</strain>
    </source>
</reference>
<accession>A0AC61PL32</accession>
<comment type="caution">
    <text evidence="1">The sequence shown here is derived from an EMBL/GenBank/DDBJ whole genome shotgun (WGS) entry which is preliminary data.</text>
</comment>
<name>A0AC61PL32_9FIRM</name>
<evidence type="ECO:0000313" key="2">
    <source>
        <dbReference type="Proteomes" id="UP000192328"/>
    </source>
</evidence>
<sequence>MWIREIVFGTEDYTLQAHRGSYKSSSLAVAIAMIMILDPTHNIIFLRKADNDVAEMLRMVTKILKQQIMSDISMIFHGKPVEIVTENVDQISTNLWNSPMGAPQLLGLGIKSSITGKHAQYVITDDICNIQDYQSAAEREHTKLQYDELQNIRNRGGRIINLGTPWHKRDVFRKMPNIHRYDCYTTGLISKEQLAKLQKSMAPRLFAANYELKLLASSELIFTEPPKFVTKEELDDKYGGVYGIEAHIDAAFGGQDYTALTIARRSRQDEKIFMYGRLWHQDVQRILPQIIEEIKRFGCWRIMCESNADHGFLKNTLMAQNIWSRTYHESQNKRIKILTYLYKCWKDIYFLPGTDPGYIRQIVNYTEQAEHDDAPDSAATVCRYYLTRSWEPKPG</sequence>
<keyword evidence="2" id="KW-1185">Reference proteome</keyword>
<dbReference type="EMBL" id="FWXZ01000002">
    <property type="protein sequence ID" value="SMC58362.1"/>
    <property type="molecule type" value="Genomic_DNA"/>
</dbReference>